<feature type="domain" description="Iron-binding zinc finger CDGSH type" evidence="8">
    <location>
        <begin position="319"/>
        <end position="352"/>
    </location>
</feature>
<evidence type="ECO:0000256" key="2">
    <source>
        <dbReference type="ARBA" id="ARBA00022714"/>
    </source>
</evidence>
<keyword evidence="10" id="KW-1185">Reference proteome</keyword>
<evidence type="ECO:0000256" key="6">
    <source>
        <dbReference type="ARBA" id="ARBA00034078"/>
    </source>
</evidence>
<dbReference type="InterPro" id="IPR001753">
    <property type="entry name" value="Enoyl-CoA_hydra/iso"/>
</dbReference>
<feature type="coiled-coil region" evidence="7">
    <location>
        <begin position="728"/>
        <end position="755"/>
    </location>
</feature>
<dbReference type="Pfam" id="PF03993">
    <property type="entry name" value="DUF349"/>
    <property type="match status" value="2"/>
</dbReference>
<dbReference type="AlphaFoldDB" id="A0A812ILK0"/>
<evidence type="ECO:0000313" key="10">
    <source>
        <dbReference type="Proteomes" id="UP000649617"/>
    </source>
</evidence>
<feature type="domain" description="Iron-binding zinc finger CDGSH type" evidence="8">
    <location>
        <begin position="281"/>
        <end position="318"/>
    </location>
</feature>
<organism evidence="9 10">
    <name type="scientific">Symbiodinium pilosum</name>
    <name type="common">Dinoflagellate</name>
    <dbReference type="NCBI Taxonomy" id="2952"/>
    <lineage>
        <taxon>Eukaryota</taxon>
        <taxon>Sar</taxon>
        <taxon>Alveolata</taxon>
        <taxon>Dinophyceae</taxon>
        <taxon>Suessiales</taxon>
        <taxon>Symbiodiniaceae</taxon>
        <taxon>Symbiodinium</taxon>
    </lineage>
</organism>
<accession>A0A812ILK0</accession>
<dbReference type="OrthoDB" id="2018133at2759"/>
<dbReference type="GO" id="GO:0051537">
    <property type="term" value="F:2 iron, 2 sulfur cluster binding"/>
    <property type="evidence" value="ECO:0007669"/>
    <property type="project" value="UniProtKB-KW"/>
</dbReference>
<comment type="cofactor">
    <cofactor evidence="6">
        <name>[2Fe-2S] cluster</name>
        <dbReference type="ChEBI" id="CHEBI:190135"/>
    </cofactor>
</comment>
<dbReference type="InterPro" id="IPR051053">
    <property type="entry name" value="ECH/Chromodomain_protein"/>
</dbReference>
<keyword evidence="4" id="KW-0408">Iron</keyword>
<dbReference type="SUPFAM" id="SSF52096">
    <property type="entry name" value="ClpP/crotonase"/>
    <property type="match status" value="1"/>
</dbReference>
<dbReference type="InterPro" id="IPR042216">
    <property type="entry name" value="MitoNEET_CISD"/>
</dbReference>
<dbReference type="NCBIfam" id="NF006109">
    <property type="entry name" value="PRK08260.1"/>
    <property type="match status" value="1"/>
</dbReference>
<keyword evidence="5" id="KW-0411">Iron-sulfur</keyword>
<proteinExistence type="inferred from homology"/>
<name>A0A812ILK0_SYMPI</name>
<gene>
    <name evidence="9" type="primary">AFT3-1</name>
    <name evidence="9" type="ORF">SPIL2461_LOCUS107</name>
</gene>
<dbReference type="SMART" id="SM00704">
    <property type="entry name" value="ZnF_CDGSH"/>
    <property type="match status" value="2"/>
</dbReference>
<keyword evidence="2" id="KW-0001">2Fe-2S</keyword>
<dbReference type="GO" id="GO:0046872">
    <property type="term" value="F:metal ion binding"/>
    <property type="evidence" value="ECO:0007669"/>
    <property type="project" value="UniProtKB-KW"/>
</dbReference>
<dbReference type="PANTHER" id="PTHR43684:SF4">
    <property type="entry name" value="ENOYL-COA HYDRATASE_ISOMERASE FAMILY PROTEIN (AFU_ORTHOLOGUE AFUA_1G01890)"/>
    <property type="match status" value="1"/>
</dbReference>
<dbReference type="PANTHER" id="PTHR43684">
    <property type="match status" value="1"/>
</dbReference>
<dbReference type="InterPro" id="IPR007139">
    <property type="entry name" value="DUF349"/>
</dbReference>
<comment type="similarity">
    <text evidence="1">Belongs to the enoyl-CoA hydratase/isomerase family.</text>
</comment>
<dbReference type="Gene3D" id="1.10.12.10">
    <property type="entry name" value="Lyase 2-enoyl-coa Hydratase, Chain A, domain 2"/>
    <property type="match status" value="1"/>
</dbReference>
<keyword evidence="7" id="KW-0175">Coiled coil</keyword>
<dbReference type="InterPro" id="IPR018967">
    <property type="entry name" value="FeS-contain_CDGSH-typ"/>
</dbReference>
<comment type="caution">
    <text evidence="9">The sequence shown here is derived from an EMBL/GenBank/DDBJ whole genome shotgun (WGS) entry which is preliminary data.</text>
</comment>
<keyword evidence="3" id="KW-0479">Metal-binding</keyword>
<evidence type="ECO:0000256" key="3">
    <source>
        <dbReference type="ARBA" id="ARBA00022723"/>
    </source>
</evidence>
<dbReference type="Pfam" id="PF00378">
    <property type="entry name" value="ECH_1"/>
    <property type="match status" value="1"/>
</dbReference>
<dbReference type="Gene3D" id="3.40.5.90">
    <property type="entry name" value="CDGSH iron-sulfur domain, mitoNEET-type"/>
    <property type="match status" value="1"/>
</dbReference>
<reference evidence="9" key="1">
    <citation type="submission" date="2021-02" db="EMBL/GenBank/DDBJ databases">
        <authorList>
            <person name="Dougan E. K."/>
            <person name="Rhodes N."/>
            <person name="Thang M."/>
            <person name="Chan C."/>
        </authorList>
    </citation>
    <scope>NUCLEOTIDE SEQUENCE</scope>
</reference>
<evidence type="ECO:0000259" key="8">
    <source>
        <dbReference type="SMART" id="SM00704"/>
    </source>
</evidence>
<dbReference type="Proteomes" id="UP000649617">
    <property type="component" value="Unassembled WGS sequence"/>
</dbReference>
<evidence type="ECO:0000256" key="7">
    <source>
        <dbReference type="SAM" id="Coils"/>
    </source>
</evidence>
<protein>
    <submittedName>
        <fullName evidence="9">AFT3-1 protein</fullName>
    </submittedName>
</protein>
<dbReference type="EMBL" id="CAJNIZ010000001">
    <property type="protein sequence ID" value="CAE7149282.1"/>
    <property type="molecule type" value="Genomic_DNA"/>
</dbReference>
<evidence type="ECO:0000256" key="4">
    <source>
        <dbReference type="ARBA" id="ARBA00023004"/>
    </source>
</evidence>
<evidence type="ECO:0000313" key="9">
    <source>
        <dbReference type="EMBL" id="CAE7149282.1"/>
    </source>
</evidence>
<sequence>MSYSTILYEVEEGILTLTLNRPEAMNAFTHTMMEEMIDACDRADADDDVKAIIVTGAGRAFCAGADLSGGGDTFDADARSDRNSGVQPDGGGLLTLRLYELNKPIIAAINGAAVGVGVTMTLAMDIRLAADVAKFGFVFARRGIVPEACSSYFLPRVVGISQALEWCYSGRVFPAQEALEGGLVKSLHAKDDLLAAARAIAEDIRDNTAPVSVAMLRHMMWRMLGADHPMEAHKIDSRGIYYRGRSADAKEGVQSFLEKRPAEFPGKVSSDMPEFFPWWDAAPFPVDVEEGKKYFWCACGKSARQPFCDGSHEGTDFTPMAYQAPASKTLYFCGCKHTANAPLCDDPATRLEAVKALSAEQAAENQEMLATLARTDADTTVRQAAIAHLSDGDLLADLLDDSAVANTATKRVCELIAQGQVPACAQHEKVIAARITTCSAEELEGLWPLLTTPDQCAELALQLRDEARDTVLMHPLLQAEEGLSTLQKAARGRDKYCHRHAREKLDQIKQARAAIKAQDQRLEELDNAIHKALKQAPAEPEALLAHRQKLLRLRDMRAELVTTLTELNTQLLSAGGKSELRDTSIDPLADADLSLPDPTDNPFIHLSEQWRALQQRMIAGEDAEELYQAKQDLTGQWLSHADKMPPNAEQHNLFSNVTRELQVYRKTWQRSETLRSEPLTAPEPLPEKLSFDQQTAGLLKQRRSWIKRWKKTITSVDWPAEQPTPTWLTDAQAKLVQVEKDIEKLQAATADAGKQMTSFVKDADQALNDGHIEDAIKHVRQARELQKAGISESDAALANLSARLAEFRDWQKFATEPKRQELLSAIEQLANNPIAPADQAARLKELREQWRALGRPVSAEHIAQQQQFDDFADKAFEPCKAYFAEQAQIRQENLAARIQLCEQLQTYLSQTDWQNTDIQAAENILRSARQEWHRYRPCERKALKPVEKTFEALQDTLHNKIKSVWNENVAAKQAIVDEARAQAAAIAENLDDETVNAAIQSAKNLQQQWRTIGRTPRSADQKLWRDFRDACDQIFAQRDAANTAFKQASAEQLQRFEVAVTEFESAAAGSDHSRAALDTFIDNLNNLAQDISLSAQHRQRVESAREAYRIALQNLAKAGVVEELKQFETWDAEVSAAEAGNTPIEAPHPVFAQRLAGDSSTEDWLALTLEAEIAADLPSPDADRSARMALQVELMNAG</sequence>
<feature type="coiled-coil region" evidence="7">
    <location>
        <begin position="498"/>
        <end position="535"/>
    </location>
</feature>
<dbReference type="GO" id="GO:0005737">
    <property type="term" value="C:cytoplasm"/>
    <property type="evidence" value="ECO:0007669"/>
    <property type="project" value="UniProtKB-ARBA"/>
</dbReference>
<dbReference type="InterPro" id="IPR014748">
    <property type="entry name" value="Enoyl-CoA_hydra_C"/>
</dbReference>
<dbReference type="CDD" id="cd06558">
    <property type="entry name" value="crotonase-like"/>
    <property type="match status" value="1"/>
</dbReference>
<dbReference type="Gene3D" id="3.90.226.10">
    <property type="entry name" value="2-enoyl-CoA Hydratase, Chain A, domain 1"/>
    <property type="match status" value="1"/>
</dbReference>
<evidence type="ECO:0000256" key="1">
    <source>
        <dbReference type="ARBA" id="ARBA00005254"/>
    </source>
</evidence>
<dbReference type="InterPro" id="IPR029045">
    <property type="entry name" value="ClpP/crotonase-like_dom_sf"/>
</dbReference>
<dbReference type="Pfam" id="PF09360">
    <property type="entry name" value="zf-CDGSH"/>
    <property type="match status" value="1"/>
</dbReference>
<evidence type="ECO:0000256" key="5">
    <source>
        <dbReference type="ARBA" id="ARBA00023014"/>
    </source>
</evidence>